<evidence type="ECO:0000313" key="4">
    <source>
        <dbReference type="Proteomes" id="UP000027120"/>
    </source>
</evidence>
<dbReference type="AlphaFoldDB" id="A0A067EI65"/>
<dbReference type="Proteomes" id="UP000027120">
    <property type="component" value="Unassembled WGS sequence"/>
</dbReference>
<protein>
    <recommendedName>
        <fullName evidence="2">F-box domain-containing protein</fullName>
    </recommendedName>
</protein>
<evidence type="ECO:0000313" key="3">
    <source>
        <dbReference type="EMBL" id="KDO54748.1"/>
    </source>
</evidence>
<dbReference type="PROSITE" id="PS50181">
    <property type="entry name" value="FBOX"/>
    <property type="match status" value="1"/>
</dbReference>
<evidence type="ECO:0000259" key="2">
    <source>
        <dbReference type="PROSITE" id="PS50181"/>
    </source>
</evidence>
<feature type="signal peptide" evidence="1">
    <location>
        <begin position="1"/>
        <end position="20"/>
    </location>
</feature>
<keyword evidence="1" id="KW-0732">Signal</keyword>
<keyword evidence="4" id="KW-1185">Reference proteome</keyword>
<dbReference type="PANTHER" id="PTHR31482">
    <property type="entry name" value="ESTS AU081301(E20138)"/>
    <property type="match status" value="1"/>
</dbReference>
<reference evidence="3 4" key="1">
    <citation type="submission" date="2014-04" db="EMBL/GenBank/DDBJ databases">
        <authorList>
            <consortium name="International Citrus Genome Consortium"/>
            <person name="Gmitter F."/>
            <person name="Chen C."/>
            <person name="Farmerie W."/>
            <person name="Harkins T."/>
            <person name="Desany B."/>
            <person name="Mohiuddin M."/>
            <person name="Kodira C."/>
            <person name="Borodovsky M."/>
            <person name="Lomsadze A."/>
            <person name="Burns P."/>
            <person name="Jenkins J."/>
            <person name="Prochnik S."/>
            <person name="Shu S."/>
            <person name="Chapman J."/>
            <person name="Pitluck S."/>
            <person name="Schmutz J."/>
            <person name="Rokhsar D."/>
        </authorList>
    </citation>
    <scope>NUCLEOTIDE SEQUENCE</scope>
</reference>
<evidence type="ECO:0000256" key="1">
    <source>
        <dbReference type="SAM" id="SignalP"/>
    </source>
</evidence>
<dbReference type="SUPFAM" id="SSF81383">
    <property type="entry name" value="F-box domain"/>
    <property type="match status" value="1"/>
</dbReference>
<dbReference type="EMBL" id="KK784992">
    <property type="protein sequence ID" value="KDO54748.1"/>
    <property type="molecule type" value="Genomic_DNA"/>
</dbReference>
<dbReference type="PANTHER" id="PTHR31482:SF2">
    <property type="entry name" value="F-BOX DOMAIN-CONTAINING PROTEIN"/>
    <property type="match status" value="1"/>
</dbReference>
<dbReference type="InterPro" id="IPR036047">
    <property type="entry name" value="F-box-like_dom_sf"/>
</dbReference>
<feature type="chain" id="PRO_5001639459" description="F-box domain-containing protein" evidence="1">
    <location>
        <begin position="21"/>
        <end position="298"/>
    </location>
</feature>
<dbReference type="Pfam" id="PF12937">
    <property type="entry name" value="F-box-like"/>
    <property type="match status" value="1"/>
</dbReference>
<accession>A0A067EI65</accession>
<name>A0A067EI65_CITSI</name>
<dbReference type="InterPro" id="IPR001810">
    <property type="entry name" value="F-box_dom"/>
</dbReference>
<gene>
    <name evidence="3" type="ORF">CISIN_1g015516mg</name>
</gene>
<dbReference type="Gene3D" id="1.20.1280.50">
    <property type="match status" value="1"/>
</dbReference>
<feature type="domain" description="F-box" evidence="2">
    <location>
        <begin position="90"/>
        <end position="136"/>
    </location>
</feature>
<organism evidence="3 4">
    <name type="scientific">Citrus sinensis</name>
    <name type="common">Sweet orange</name>
    <name type="synonym">Citrus aurantium var. sinensis</name>
    <dbReference type="NCBI Taxonomy" id="2711"/>
    <lineage>
        <taxon>Eukaryota</taxon>
        <taxon>Viridiplantae</taxon>
        <taxon>Streptophyta</taxon>
        <taxon>Embryophyta</taxon>
        <taxon>Tracheophyta</taxon>
        <taxon>Spermatophyta</taxon>
        <taxon>Magnoliopsida</taxon>
        <taxon>eudicotyledons</taxon>
        <taxon>Gunneridae</taxon>
        <taxon>Pentapetalae</taxon>
        <taxon>rosids</taxon>
        <taxon>malvids</taxon>
        <taxon>Sapindales</taxon>
        <taxon>Rutaceae</taxon>
        <taxon>Aurantioideae</taxon>
        <taxon>Citrus</taxon>
    </lineage>
</organism>
<sequence>MLLYLIITCFSLILFLNCLALKPLPPWARPTELRLLSLCFWKEISFFSIPSSLKNSLNITTIIIPSPKLSFKHMMSTSNDHVEEVSGGAEMSVLDLPELVLECILEKLPPSGLCNMAAVCSSLRDRCMSDHLWEKHMKQKWGRIVGPAAYREWQWHLASRKDSTHLKQGKQRLWMKLFSFVRSFSWVRSKVHDTSKQTTTTRLPVDSNSIMSWYLALETGRFWFPAQVYNREVYTYTLMHAKTSIQLSFLINKYVFVVFCRMVMLALCSHAMMQSLAMIRVPTPSKPDIHHMEGGQLL</sequence>
<proteinExistence type="predicted"/>
<dbReference type="SMART" id="SM00256">
    <property type="entry name" value="FBOX"/>
    <property type="match status" value="1"/>
</dbReference>